<evidence type="ECO:0000313" key="3">
    <source>
        <dbReference type="EMBL" id="KIL57852.1"/>
    </source>
</evidence>
<keyword evidence="4" id="KW-1185">Reference proteome</keyword>
<feature type="transmembrane region" description="Helical" evidence="2">
    <location>
        <begin position="112"/>
        <end position="136"/>
    </location>
</feature>
<keyword evidence="2" id="KW-0472">Membrane</keyword>
<feature type="transmembrane region" description="Helical" evidence="2">
    <location>
        <begin position="35"/>
        <end position="59"/>
    </location>
</feature>
<reference evidence="3 4" key="1">
    <citation type="submission" date="2014-04" db="EMBL/GenBank/DDBJ databases">
        <title>Evolutionary Origins and Diversification of the Mycorrhizal Mutualists.</title>
        <authorList>
            <consortium name="DOE Joint Genome Institute"/>
            <consortium name="Mycorrhizal Genomics Consortium"/>
            <person name="Kohler A."/>
            <person name="Kuo A."/>
            <person name="Nagy L.G."/>
            <person name="Floudas D."/>
            <person name="Copeland A."/>
            <person name="Barry K.W."/>
            <person name="Cichocki N."/>
            <person name="Veneault-Fourrey C."/>
            <person name="LaButti K."/>
            <person name="Lindquist E.A."/>
            <person name="Lipzen A."/>
            <person name="Lundell T."/>
            <person name="Morin E."/>
            <person name="Murat C."/>
            <person name="Riley R."/>
            <person name="Ohm R."/>
            <person name="Sun H."/>
            <person name="Tunlid A."/>
            <person name="Henrissat B."/>
            <person name="Grigoriev I.V."/>
            <person name="Hibbett D.S."/>
            <person name="Martin F."/>
        </authorList>
    </citation>
    <scope>NUCLEOTIDE SEQUENCE [LARGE SCALE GENOMIC DNA]</scope>
    <source>
        <strain evidence="3 4">Koide BX008</strain>
    </source>
</reference>
<feature type="transmembrane region" description="Helical" evidence="2">
    <location>
        <begin position="156"/>
        <end position="176"/>
    </location>
</feature>
<dbReference type="OrthoDB" id="3357408at2759"/>
<feature type="region of interest" description="Disordered" evidence="1">
    <location>
        <begin position="229"/>
        <end position="253"/>
    </location>
</feature>
<sequence>MTFATIFIFLTSTTNIITALQITLGYYRRTPRGYIQGVGMAMSISAVLTVLSIDSTLIYRCWIVYAKSWRVIFVPVIFWFASLACSALFIYYKTLAYQGQNIPIKIFQNEERTITGVYGCNVAITIYTTAAIVYRIWYTRKTSYGNPRRLNYTMRILAESGILYTFTLLFSLTGALLSARNDATWVDSVIYNVSDAINFSMAGTAFNLILIRVYQSRVELRDSMAESRTVDGEQTLSGMQFDNPRSKTYTEPPSGVLEETIDEIQGHSRSIDGMYEN</sequence>
<dbReference type="AlphaFoldDB" id="A0A0C2W9G8"/>
<evidence type="ECO:0000313" key="4">
    <source>
        <dbReference type="Proteomes" id="UP000054549"/>
    </source>
</evidence>
<keyword evidence="2" id="KW-1133">Transmembrane helix</keyword>
<evidence type="ECO:0000256" key="1">
    <source>
        <dbReference type="SAM" id="MobiDB-lite"/>
    </source>
</evidence>
<gene>
    <name evidence="3" type="ORF">M378DRAFT_171232</name>
</gene>
<organism evidence="3 4">
    <name type="scientific">Amanita muscaria (strain Koide BX008)</name>
    <dbReference type="NCBI Taxonomy" id="946122"/>
    <lineage>
        <taxon>Eukaryota</taxon>
        <taxon>Fungi</taxon>
        <taxon>Dikarya</taxon>
        <taxon>Basidiomycota</taxon>
        <taxon>Agaricomycotina</taxon>
        <taxon>Agaricomycetes</taxon>
        <taxon>Agaricomycetidae</taxon>
        <taxon>Agaricales</taxon>
        <taxon>Pluteineae</taxon>
        <taxon>Amanitaceae</taxon>
        <taxon>Amanita</taxon>
    </lineage>
</organism>
<keyword evidence="2" id="KW-0812">Transmembrane</keyword>
<evidence type="ECO:0000256" key="2">
    <source>
        <dbReference type="SAM" id="Phobius"/>
    </source>
</evidence>
<feature type="transmembrane region" description="Helical" evidence="2">
    <location>
        <begin position="196"/>
        <end position="214"/>
    </location>
</feature>
<protein>
    <submittedName>
        <fullName evidence="3">Uncharacterized protein</fullName>
    </submittedName>
</protein>
<dbReference type="EMBL" id="KN818355">
    <property type="protein sequence ID" value="KIL57852.1"/>
    <property type="molecule type" value="Genomic_DNA"/>
</dbReference>
<proteinExistence type="predicted"/>
<feature type="transmembrane region" description="Helical" evidence="2">
    <location>
        <begin position="71"/>
        <end position="92"/>
    </location>
</feature>
<dbReference type="Proteomes" id="UP000054549">
    <property type="component" value="Unassembled WGS sequence"/>
</dbReference>
<dbReference type="InParanoid" id="A0A0C2W9G8"/>
<name>A0A0C2W9G8_AMAMK</name>
<dbReference type="HOGENOM" id="CLU_044614_1_1_1"/>
<accession>A0A0C2W9G8</accession>